<evidence type="ECO:0000313" key="1">
    <source>
        <dbReference type="EMBL" id="HGZ11510.1"/>
    </source>
</evidence>
<proteinExistence type="predicted"/>
<organism evidence="1">
    <name type="scientific">Desulfobacca acetoxidans</name>
    <dbReference type="NCBI Taxonomy" id="60893"/>
    <lineage>
        <taxon>Bacteria</taxon>
        <taxon>Pseudomonadati</taxon>
        <taxon>Thermodesulfobacteriota</taxon>
        <taxon>Desulfobaccia</taxon>
        <taxon>Desulfobaccales</taxon>
        <taxon>Desulfobaccaceae</taxon>
        <taxon>Desulfobacca</taxon>
    </lineage>
</organism>
<sequence length="130" mass="14224">MIPFFLEYEVKPGENLPEGLPLLRLAVLSPIWRGAALYLEYPGGDLETVVGWTEKGEPCEVLVFWTRENPRGPAVCLAIGGDAGLRVFFKEGDRQASRGLAFLALAESLIPPEVLEVVGPPPLPERTLLL</sequence>
<gene>
    <name evidence="1" type="ORF">ENW48_04780</name>
</gene>
<name>A0A7C5AL94_9BACT</name>
<protein>
    <submittedName>
        <fullName evidence="1">Uncharacterized protein</fullName>
    </submittedName>
</protein>
<accession>A0A7C5AL94</accession>
<dbReference type="AlphaFoldDB" id="A0A7C5AL94"/>
<reference evidence="1" key="1">
    <citation type="journal article" date="2020" name="mSystems">
        <title>Genome- and Community-Level Interaction Insights into Carbon Utilization and Element Cycling Functions of Hydrothermarchaeota in Hydrothermal Sediment.</title>
        <authorList>
            <person name="Zhou Z."/>
            <person name="Liu Y."/>
            <person name="Xu W."/>
            <person name="Pan J."/>
            <person name="Luo Z.H."/>
            <person name="Li M."/>
        </authorList>
    </citation>
    <scope>NUCLEOTIDE SEQUENCE [LARGE SCALE GENOMIC DNA]</scope>
    <source>
        <strain evidence="1">SpSt-853</strain>
    </source>
</reference>
<comment type="caution">
    <text evidence="1">The sequence shown here is derived from an EMBL/GenBank/DDBJ whole genome shotgun (WGS) entry which is preliminary data.</text>
</comment>
<dbReference type="EMBL" id="DTKJ01000036">
    <property type="protein sequence ID" value="HGZ11510.1"/>
    <property type="molecule type" value="Genomic_DNA"/>
</dbReference>